<keyword evidence="7 8" id="KW-0063">Aspartyl esterase</keyword>
<dbReference type="SMART" id="SM00856">
    <property type="entry name" value="PMEI"/>
    <property type="match status" value="1"/>
</dbReference>
<gene>
    <name evidence="10" type="ORF">CITCOLO1_LOCUS13986</name>
</gene>
<dbReference type="EMBL" id="OZ021739">
    <property type="protein sequence ID" value="CAK9321887.1"/>
    <property type="molecule type" value="Genomic_DNA"/>
</dbReference>
<evidence type="ECO:0000256" key="5">
    <source>
        <dbReference type="ARBA" id="ARBA00022512"/>
    </source>
</evidence>
<dbReference type="CDD" id="cd15798">
    <property type="entry name" value="PMEI-like_3"/>
    <property type="match status" value="1"/>
</dbReference>
<evidence type="ECO:0000256" key="8">
    <source>
        <dbReference type="RuleBase" id="RU000589"/>
    </source>
</evidence>
<dbReference type="SUPFAM" id="SSF51126">
    <property type="entry name" value="Pectin lyase-like"/>
    <property type="match status" value="1"/>
</dbReference>
<keyword evidence="11" id="KW-1185">Reference proteome</keyword>
<keyword evidence="6 8" id="KW-0378">Hydrolase</keyword>
<dbReference type="NCBIfam" id="TIGR01614">
    <property type="entry name" value="PME_inhib"/>
    <property type="match status" value="1"/>
</dbReference>
<evidence type="ECO:0000256" key="4">
    <source>
        <dbReference type="ARBA" id="ARBA00007786"/>
    </source>
</evidence>
<dbReference type="InterPro" id="IPR000070">
    <property type="entry name" value="Pectinesterase_cat"/>
</dbReference>
<proteinExistence type="inferred from homology"/>
<dbReference type="PROSITE" id="PS00800">
    <property type="entry name" value="PECTINESTERASE_1"/>
    <property type="match status" value="1"/>
</dbReference>
<dbReference type="Pfam" id="PF04043">
    <property type="entry name" value="PMEI"/>
    <property type="match status" value="1"/>
</dbReference>
<evidence type="ECO:0000256" key="7">
    <source>
        <dbReference type="ARBA" id="ARBA00023085"/>
    </source>
</evidence>
<comment type="function">
    <text evidence="8">Acts in the modification of cell walls via demethylesterification of cell wall pectin.</text>
</comment>
<name>A0ABP0YMZ4_9ROSI</name>
<accession>A0ABP0YMZ4</accession>
<evidence type="ECO:0000256" key="6">
    <source>
        <dbReference type="ARBA" id="ARBA00022801"/>
    </source>
</evidence>
<feature type="non-terminal residue" evidence="10">
    <location>
        <position position="1"/>
    </location>
</feature>
<evidence type="ECO:0000256" key="2">
    <source>
        <dbReference type="ARBA" id="ARBA00005184"/>
    </source>
</evidence>
<dbReference type="InterPro" id="IPR006501">
    <property type="entry name" value="Pectinesterase_inhib_dom"/>
</dbReference>
<comment type="similarity">
    <text evidence="4">In the C-terminal section; belongs to the pectinesterase family.</text>
</comment>
<evidence type="ECO:0000313" key="11">
    <source>
        <dbReference type="Proteomes" id="UP001642487"/>
    </source>
</evidence>
<keyword evidence="5 8" id="KW-0134">Cell wall</keyword>
<evidence type="ECO:0000259" key="9">
    <source>
        <dbReference type="SMART" id="SM00856"/>
    </source>
</evidence>
<keyword evidence="8" id="KW-0961">Cell wall biogenesis/degradation</keyword>
<comment type="subcellular location">
    <subcellularLocation>
        <location evidence="1 8">Secreted</location>
        <location evidence="1 8">Cell wall</location>
    </subcellularLocation>
</comment>
<comment type="pathway">
    <text evidence="2 8">Glycan metabolism; pectin degradation; 2-dehydro-3-deoxy-D-gluconate from pectin: step 1/5.</text>
</comment>
<evidence type="ECO:0000256" key="3">
    <source>
        <dbReference type="ARBA" id="ARBA00006027"/>
    </source>
</evidence>
<dbReference type="InterPro" id="IPR035513">
    <property type="entry name" value="Invertase/methylesterase_inhib"/>
</dbReference>
<dbReference type="Proteomes" id="UP001642487">
    <property type="component" value="Chromosome 5"/>
</dbReference>
<organism evidence="10 11">
    <name type="scientific">Citrullus colocynthis</name>
    <name type="common">colocynth</name>
    <dbReference type="NCBI Taxonomy" id="252529"/>
    <lineage>
        <taxon>Eukaryota</taxon>
        <taxon>Viridiplantae</taxon>
        <taxon>Streptophyta</taxon>
        <taxon>Embryophyta</taxon>
        <taxon>Tracheophyta</taxon>
        <taxon>Spermatophyta</taxon>
        <taxon>Magnoliopsida</taxon>
        <taxon>eudicotyledons</taxon>
        <taxon>Gunneridae</taxon>
        <taxon>Pentapetalae</taxon>
        <taxon>rosids</taxon>
        <taxon>fabids</taxon>
        <taxon>Cucurbitales</taxon>
        <taxon>Cucurbitaceae</taxon>
        <taxon>Benincaseae</taxon>
        <taxon>Citrullus</taxon>
    </lineage>
</organism>
<dbReference type="PANTHER" id="PTHR31707">
    <property type="entry name" value="PECTINESTERASE"/>
    <property type="match status" value="1"/>
</dbReference>
<dbReference type="EC" id="3.1.1.11" evidence="8"/>
<comment type="similarity">
    <text evidence="3">In the N-terminal section; belongs to the PMEI family.</text>
</comment>
<comment type="catalytic activity">
    <reaction evidence="8">
        <text>[(1-&gt;4)-alpha-D-galacturonosyl methyl ester](n) + n H2O = [(1-&gt;4)-alpha-D-galacturonosyl](n) + n methanol + n H(+)</text>
        <dbReference type="Rhea" id="RHEA:22380"/>
        <dbReference type="Rhea" id="RHEA-COMP:14570"/>
        <dbReference type="Rhea" id="RHEA-COMP:14573"/>
        <dbReference type="ChEBI" id="CHEBI:15377"/>
        <dbReference type="ChEBI" id="CHEBI:15378"/>
        <dbReference type="ChEBI" id="CHEBI:17790"/>
        <dbReference type="ChEBI" id="CHEBI:140522"/>
        <dbReference type="ChEBI" id="CHEBI:140523"/>
        <dbReference type="EC" id="3.1.1.11"/>
    </reaction>
</comment>
<evidence type="ECO:0000256" key="1">
    <source>
        <dbReference type="ARBA" id="ARBA00004191"/>
    </source>
</evidence>
<evidence type="ECO:0000313" key="10">
    <source>
        <dbReference type="EMBL" id="CAK9321887.1"/>
    </source>
</evidence>
<sequence>EESHLLFSVLIIPFHLHPFKSKITFMASHYKILFSSITLFSILSNISGNNTINKWCKTTPHPKVCISFMSPIKPPPLNRPEFRTMAIRTAFEKAVEAQNYATRFGPSCKTTRQRAAWTDCLKLYNDVVFQLNRTLQCVLSDGTIQRRRCTDFDAQTWLSSALTDIDLCLSGAADLNVTDFIAPIKCQNVSKMISNCLAINGVFLKEGVKSVNRIGVEFDQNGSFPMWVSDGDRKLLQSSAKVRANLVVAKDGSGKFRTVQAAIDAAARRRGRGRFVIYVKRGVYRENIEVGNDNGNLMLVGDGMRFTVITSGRSVAAGFTTFSSATAGGYLSQPSIFLPLFYRWI</sequence>
<reference evidence="10 11" key="1">
    <citation type="submission" date="2024-03" db="EMBL/GenBank/DDBJ databases">
        <authorList>
            <person name="Gkanogiannis A."/>
            <person name="Becerra Lopez-Lavalle L."/>
        </authorList>
    </citation>
    <scope>NUCLEOTIDE SEQUENCE [LARGE SCALE GENOMIC DNA]</scope>
</reference>
<dbReference type="SUPFAM" id="SSF101148">
    <property type="entry name" value="Plant invertase/pectin methylesterase inhibitor"/>
    <property type="match status" value="1"/>
</dbReference>
<dbReference type="Pfam" id="PF01095">
    <property type="entry name" value="Pectinesterase"/>
    <property type="match status" value="1"/>
</dbReference>
<dbReference type="InterPro" id="IPR012334">
    <property type="entry name" value="Pectin_lyas_fold"/>
</dbReference>
<dbReference type="Gene3D" id="2.160.20.10">
    <property type="entry name" value="Single-stranded right-handed beta-helix, Pectin lyase-like"/>
    <property type="match status" value="1"/>
</dbReference>
<dbReference type="Gene3D" id="1.20.140.40">
    <property type="entry name" value="Invertase/pectin methylesterase inhibitor family protein"/>
    <property type="match status" value="1"/>
</dbReference>
<keyword evidence="8" id="KW-0964">Secreted</keyword>
<dbReference type="InterPro" id="IPR018040">
    <property type="entry name" value="Pectinesterase_Tyr_AS"/>
</dbReference>
<feature type="domain" description="Pectinesterase inhibitor" evidence="9">
    <location>
        <begin position="47"/>
        <end position="199"/>
    </location>
</feature>
<dbReference type="InterPro" id="IPR011050">
    <property type="entry name" value="Pectin_lyase_fold/virulence"/>
</dbReference>
<protein>
    <recommendedName>
        <fullName evidence="8">Pectinesterase</fullName>
        <ecNumber evidence="8">3.1.1.11</ecNumber>
    </recommendedName>
</protein>